<feature type="compositionally biased region" description="Pro residues" evidence="1">
    <location>
        <begin position="87"/>
        <end position="97"/>
    </location>
</feature>
<dbReference type="EMBL" id="BTCM01000008">
    <property type="protein sequence ID" value="GMK59415.1"/>
    <property type="molecule type" value="Genomic_DNA"/>
</dbReference>
<comment type="caution">
    <text evidence="3">The sequence shown here is derived from an EMBL/GenBank/DDBJ whole genome shotgun (WGS) entry which is preliminary data.</text>
</comment>
<feature type="region of interest" description="Disordered" evidence="1">
    <location>
        <begin position="55"/>
        <end position="97"/>
    </location>
</feature>
<keyword evidence="4" id="KW-1185">Reference proteome</keyword>
<keyword evidence="2" id="KW-1133">Transmembrane helix</keyword>
<evidence type="ECO:0000256" key="1">
    <source>
        <dbReference type="SAM" id="MobiDB-lite"/>
    </source>
</evidence>
<name>A0AAD3TYV5_9TREE</name>
<organism evidence="3 4">
    <name type="scientific">Cutaneotrichosporon spelunceum</name>
    <dbReference type="NCBI Taxonomy" id="1672016"/>
    <lineage>
        <taxon>Eukaryota</taxon>
        <taxon>Fungi</taxon>
        <taxon>Dikarya</taxon>
        <taxon>Basidiomycota</taxon>
        <taxon>Agaricomycotina</taxon>
        <taxon>Tremellomycetes</taxon>
        <taxon>Trichosporonales</taxon>
        <taxon>Trichosporonaceae</taxon>
        <taxon>Cutaneotrichosporon</taxon>
    </lineage>
</organism>
<dbReference type="AlphaFoldDB" id="A0AAD3TYV5"/>
<evidence type="ECO:0000313" key="4">
    <source>
        <dbReference type="Proteomes" id="UP001222932"/>
    </source>
</evidence>
<reference evidence="3" key="2">
    <citation type="submission" date="2023-06" db="EMBL/GenBank/DDBJ databases">
        <authorList>
            <person name="Kobayashi Y."/>
            <person name="Kayamori A."/>
            <person name="Aoki K."/>
            <person name="Shiwa Y."/>
            <person name="Fujita N."/>
            <person name="Sugita T."/>
            <person name="Iwasaki W."/>
            <person name="Tanaka N."/>
            <person name="Takashima M."/>
        </authorList>
    </citation>
    <scope>NUCLEOTIDE SEQUENCE</scope>
    <source>
        <strain evidence="3">HIS016</strain>
    </source>
</reference>
<evidence type="ECO:0000313" key="3">
    <source>
        <dbReference type="EMBL" id="GMK59415.1"/>
    </source>
</evidence>
<feature type="transmembrane region" description="Helical" evidence="2">
    <location>
        <begin position="31"/>
        <end position="49"/>
    </location>
</feature>
<sequence>MPALARTSFAARLAHDTAACAAIFERARATDLLILCFGIALGILFYAIAHDLSRRRWRDESPGPSPSPSPRRGRSRSRRRACSLADSPPPYSVPPKA</sequence>
<keyword evidence="2" id="KW-0472">Membrane</keyword>
<reference evidence="3" key="1">
    <citation type="journal article" date="2023" name="BMC Genomics">
        <title>Chromosome-level genome assemblies of Cutaneotrichosporon spp. (Trichosporonales, Basidiomycota) reveal imbalanced evolution between nucleotide sequences and chromosome synteny.</title>
        <authorList>
            <person name="Kobayashi Y."/>
            <person name="Kayamori A."/>
            <person name="Aoki K."/>
            <person name="Shiwa Y."/>
            <person name="Matsutani M."/>
            <person name="Fujita N."/>
            <person name="Sugita T."/>
            <person name="Iwasaki W."/>
            <person name="Tanaka N."/>
            <person name="Takashima M."/>
        </authorList>
    </citation>
    <scope>NUCLEOTIDE SEQUENCE</scope>
    <source>
        <strain evidence="3">HIS016</strain>
    </source>
</reference>
<protein>
    <submittedName>
        <fullName evidence="3">Uncharacterized protein</fullName>
    </submittedName>
</protein>
<proteinExistence type="predicted"/>
<accession>A0AAD3TYV5</accession>
<dbReference type="Proteomes" id="UP001222932">
    <property type="component" value="Unassembled WGS sequence"/>
</dbReference>
<feature type="compositionally biased region" description="Basic residues" evidence="1">
    <location>
        <begin position="71"/>
        <end position="81"/>
    </location>
</feature>
<evidence type="ECO:0000256" key="2">
    <source>
        <dbReference type="SAM" id="Phobius"/>
    </source>
</evidence>
<gene>
    <name evidence="3" type="ORF">CspeluHIS016_0800210</name>
</gene>
<keyword evidence="2" id="KW-0812">Transmembrane</keyword>